<evidence type="ECO:0000256" key="2">
    <source>
        <dbReference type="SAM" id="Phobius"/>
    </source>
</evidence>
<dbReference type="PANTHER" id="PTHR31735:SF1">
    <property type="entry name" value="VACUOLAR MEMBRANE PROTEIN YPL162C"/>
    <property type="match status" value="1"/>
</dbReference>
<feature type="transmembrane region" description="Helical" evidence="2">
    <location>
        <begin position="25"/>
        <end position="47"/>
    </location>
</feature>
<dbReference type="OrthoDB" id="431202at2759"/>
<dbReference type="InterPro" id="IPR022127">
    <property type="entry name" value="STIMATE/YPL162C"/>
</dbReference>
<dbReference type="AlphaFoldDB" id="A0A9P5XFX3"/>
<accession>A0A9P5XFX3</accession>
<gene>
    <name evidence="3" type="ORF">P691DRAFT_700883</name>
</gene>
<feature type="compositionally biased region" description="Basic and acidic residues" evidence="1">
    <location>
        <begin position="255"/>
        <end position="268"/>
    </location>
</feature>
<evidence type="ECO:0000313" key="4">
    <source>
        <dbReference type="Proteomes" id="UP000807342"/>
    </source>
</evidence>
<reference evidence="3" key="1">
    <citation type="submission" date="2020-11" db="EMBL/GenBank/DDBJ databases">
        <authorList>
            <consortium name="DOE Joint Genome Institute"/>
            <person name="Ahrendt S."/>
            <person name="Riley R."/>
            <person name="Andreopoulos W."/>
            <person name="Labutti K."/>
            <person name="Pangilinan J."/>
            <person name="Ruiz-Duenas F.J."/>
            <person name="Barrasa J.M."/>
            <person name="Sanchez-Garcia M."/>
            <person name="Camarero S."/>
            <person name="Miyauchi S."/>
            <person name="Serrano A."/>
            <person name="Linde D."/>
            <person name="Babiker R."/>
            <person name="Drula E."/>
            <person name="Ayuso-Fernandez I."/>
            <person name="Pacheco R."/>
            <person name="Padilla G."/>
            <person name="Ferreira P."/>
            <person name="Barriuso J."/>
            <person name="Kellner H."/>
            <person name="Castanera R."/>
            <person name="Alfaro M."/>
            <person name="Ramirez L."/>
            <person name="Pisabarro A.G."/>
            <person name="Kuo A."/>
            <person name="Tritt A."/>
            <person name="Lipzen A."/>
            <person name="He G."/>
            <person name="Yan M."/>
            <person name="Ng V."/>
            <person name="Cullen D."/>
            <person name="Martin F."/>
            <person name="Rosso M.-N."/>
            <person name="Henrissat B."/>
            <person name="Hibbett D."/>
            <person name="Martinez A.T."/>
            <person name="Grigoriev I.V."/>
        </authorList>
    </citation>
    <scope>NUCLEOTIDE SEQUENCE</scope>
    <source>
        <strain evidence="3">MF-IS2</strain>
    </source>
</reference>
<evidence type="ECO:0000256" key="1">
    <source>
        <dbReference type="SAM" id="MobiDB-lite"/>
    </source>
</evidence>
<feature type="compositionally biased region" description="Low complexity" evidence="1">
    <location>
        <begin position="308"/>
        <end position="322"/>
    </location>
</feature>
<sequence>MASTGDTPGGFLDKYPGVDNHSCQLLGPTALIVQGLMGVLVILSLVYKRHGETPKRPWRIWLFDVSKQVVGQMFVHGVNVFVSHLGSNNTESNACVFYFLNILIDTTLGVALIYVTLHLLTYLFSEKLKLKGFESGVYGSPPSVKYWARQAAIYVLALTTMKMLVVGLLALFPGIFKIGEWILSWTWTEDGDAVQVIFTMGIFPIIMNIVQFWLIDSIVKSSNTLSSDSSSPNAQDDEHREPLFGVPSDDEDEEVYKPRDIENQRQDRYSQSSTESRDKSFSTEISVPDEIKSLASTSTSALRDEHSYPPSLSSSITSAESPNDNLKVIKPAKNLMKKKRRGPPAPLFIQPNHHPAINSPQPSAAPLEVPGPKTPIQPAKETHPPAIANQTGTQSDITEWAESWDDADDWATRIGEEEWTGRRLEDKSKAINGIWGANGASKLGTH</sequence>
<keyword evidence="4" id="KW-1185">Reference proteome</keyword>
<feature type="region of interest" description="Disordered" evidence="1">
    <location>
        <begin position="351"/>
        <end position="394"/>
    </location>
</feature>
<protein>
    <recommendedName>
        <fullName evidence="5">Vacuolar membrane protein</fullName>
    </recommendedName>
</protein>
<feature type="region of interest" description="Disordered" evidence="1">
    <location>
        <begin position="225"/>
        <end position="323"/>
    </location>
</feature>
<evidence type="ECO:0008006" key="5">
    <source>
        <dbReference type="Google" id="ProtNLM"/>
    </source>
</evidence>
<comment type="caution">
    <text evidence="3">The sequence shown here is derived from an EMBL/GenBank/DDBJ whole genome shotgun (WGS) entry which is preliminary data.</text>
</comment>
<feature type="region of interest" description="Disordered" evidence="1">
    <location>
        <begin position="427"/>
        <end position="446"/>
    </location>
</feature>
<feature type="transmembrane region" description="Helical" evidence="2">
    <location>
        <begin position="98"/>
        <end position="124"/>
    </location>
</feature>
<dbReference type="Pfam" id="PF12400">
    <property type="entry name" value="STIMATE"/>
    <property type="match status" value="1"/>
</dbReference>
<dbReference type="EMBL" id="MU151100">
    <property type="protein sequence ID" value="KAF9450677.1"/>
    <property type="molecule type" value="Genomic_DNA"/>
</dbReference>
<keyword evidence="2" id="KW-0812">Transmembrane</keyword>
<organism evidence="3 4">
    <name type="scientific">Macrolepiota fuliginosa MF-IS2</name>
    <dbReference type="NCBI Taxonomy" id="1400762"/>
    <lineage>
        <taxon>Eukaryota</taxon>
        <taxon>Fungi</taxon>
        <taxon>Dikarya</taxon>
        <taxon>Basidiomycota</taxon>
        <taxon>Agaricomycotina</taxon>
        <taxon>Agaricomycetes</taxon>
        <taxon>Agaricomycetidae</taxon>
        <taxon>Agaricales</taxon>
        <taxon>Agaricineae</taxon>
        <taxon>Agaricaceae</taxon>
        <taxon>Macrolepiota</taxon>
    </lineage>
</organism>
<keyword evidence="2" id="KW-0472">Membrane</keyword>
<feature type="transmembrane region" description="Helical" evidence="2">
    <location>
        <begin position="151"/>
        <end position="176"/>
    </location>
</feature>
<name>A0A9P5XFX3_9AGAR</name>
<feature type="transmembrane region" description="Helical" evidence="2">
    <location>
        <begin position="68"/>
        <end position="86"/>
    </location>
</feature>
<evidence type="ECO:0000313" key="3">
    <source>
        <dbReference type="EMBL" id="KAF9450677.1"/>
    </source>
</evidence>
<dbReference type="PANTHER" id="PTHR31735">
    <property type="entry name" value="VACUOLAR MEMBRANE PROTEIN YPL162C"/>
    <property type="match status" value="1"/>
</dbReference>
<feature type="transmembrane region" description="Helical" evidence="2">
    <location>
        <begin position="196"/>
        <end position="215"/>
    </location>
</feature>
<proteinExistence type="predicted"/>
<dbReference type="GO" id="GO:0016020">
    <property type="term" value="C:membrane"/>
    <property type="evidence" value="ECO:0007669"/>
    <property type="project" value="TreeGrafter"/>
</dbReference>
<dbReference type="Proteomes" id="UP000807342">
    <property type="component" value="Unassembled WGS sequence"/>
</dbReference>
<keyword evidence="2" id="KW-1133">Transmembrane helix</keyword>